<keyword evidence="2" id="KW-1185">Reference proteome</keyword>
<proteinExistence type="predicted"/>
<dbReference type="EMBL" id="JAGIZQ010000005">
    <property type="protein sequence ID" value="KAH6627674.1"/>
    <property type="molecule type" value="Genomic_DNA"/>
</dbReference>
<organism evidence="1 2">
    <name type="scientific">Chaetomium tenue</name>
    <dbReference type="NCBI Taxonomy" id="1854479"/>
    <lineage>
        <taxon>Eukaryota</taxon>
        <taxon>Fungi</taxon>
        <taxon>Dikarya</taxon>
        <taxon>Ascomycota</taxon>
        <taxon>Pezizomycotina</taxon>
        <taxon>Sordariomycetes</taxon>
        <taxon>Sordariomycetidae</taxon>
        <taxon>Sordariales</taxon>
        <taxon>Chaetomiaceae</taxon>
        <taxon>Chaetomium</taxon>
    </lineage>
</organism>
<reference evidence="1 2" key="1">
    <citation type="journal article" date="2021" name="Nat. Commun.">
        <title>Genetic determinants of endophytism in the Arabidopsis root mycobiome.</title>
        <authorList>
            <person name="Mesny F."/>
            <person name="Miyauchi S."/>
            <person name="Thiergart T."/>
            <person name="Pickel B."/>
            <person name="Atanasova L."/>
            <person name="Karlsson M."/>
            <person name="Huettel B."/>
            <person name="Barry K.W."/>
            <person name="Haridas S."/>
            <person name="Chen C."/>
            <person name="Bauer D."/>
            <person name="Andreopoulos W."/>
            <person name="Pangilinan J."/>
            <person name="LaButti K."/>
            <person name="Riley R."/>
            <person name="Lipzen A."/>
            <person name="Clum A."/>
            <person name="Drula E."/>
            <person name="Henrissat B."/>
            <person name="Kohler A."/>
            <person name="Grigoriev I.V."/>
            <person name="Martin F.M."/>
            <person name="Hacquard S."/>
        </authorList>
    </citation>
    <scope>NUCLEOTIDE SEQUENCE [LARGE SCALE GENOMIC DNA]</scope>
    <source>
        <strain evidence="1 2">MPI-SDFR-AT-0079</strain>
    </source>
</reference>
<dbReference type="Proteomes" id="UP000724584">
    <property type="component" value="Unassembled WGS sequence"/>
</dbReference>
<evidence type="ECO:0000313" key="1">
    <source>
        <dbReference type="EMBL" id="KAH6627674.1"/>
    </source>
</evidence>
<protein>
    <submittedName>
        <fullName evidence="1">Uncharacterized protein</fullName>
    </submittedName>
</protein>
<accession>A0ACB7P3D6</accession>
<comment type="caution">
    <text evidence="1">The sequence shown here is derived from an EMBL/GenBank/DDBJ whole genome shotgun (WGS) entry which is preliminary data.</text>
</comment>
<gene>
    <name evidence="1" type="ORF">F5144DRAFT_576542</name>
</gene>
<sequence length="316" mass="35692">MVPLPHHRRRSSLEGIISFSDEPALEPAGRARLSNKFQRIVNHFEGAAAGGSQYNRPRLVRLTYEYVRSEVSKDIFLRTFFRSMGLTLIDEQHDDDIDFENCEEELSSGLSRFADYFFDNFFLPLRASALKTPQFPPVVHSERAQGGAQDFIGRSERMAGLREDCLVRDRHRCVASRRFDIMEAADRFGKPNTDAVDDDAVDDDGNRLATENKRFAKLEVAHILPRPLTDMGSASQLPPSKKAALNILNMFDGGVTDFLQGTDIDRPRNAITLNPELHLMFSRFQVFYLAESIPTESRLSSSPSFCRICSSNAHSI</sequence>
<name>A0ACB7P3D6_9PEZI</name>
<evidence type="ECO:0000313" key="2">
    <source>
        <dbReference type="Proteomes" id="UP000724584"/>
    </source>
</evidence>